<evidence type="ECO:0000313" key="2">
    <source>
        <dbReference type="EMBL" id="KAF1989004.1"/>
    </source>
</evidence>
<evidence type="ECO:0000256" key="1">
    <source>
        <dbReference type="SAM" id="MobiDB-lite"/>
    </source>
</evidence>
<sequence length="156" mass="17612">MDQQTQSPSSAIETSTPYHSLPVKRSYSGNRSRHNPTHPQVPDDQSAESQPQTRPLKTQIDILAFLSNNRNYAHILSKHKSSVIIKRREAFADPALEPLRKVLRSLHEHKENVEALFGIYKDEELDFYETCMAFSGSKLLECHESIARGVGGKLSP</sequence>
<accession>A0A6G1H7G5</accession>
<protein>
    <submittedName>
        <fullName evidence="2">Uncharacterized protein</fullName>
    </submittedName>
</protein>
<dbReference type="EMBL" id="ML977146">
    <property type="protein sequence ID" value="KAF1989004.1"/>
    <property type="molecule type" value="Genomic_DNA"/>
</dbReference>
<evidence type="ECO:0000313" key="3">
    <source>
        <dbReference type="Proteomes" id="UP000800041"/>
    </source>
</evidence>
<name>A0A6G1H7G5_9PEZI</name>
<keyword evidence="3" id="KW-1185">Reference proteome</keyword>
<dbReference type="AlphaFoldDB" id="A0A6G1H7G5"/>
<dbReference type="Proteomes" id="UP000800041">
    <property type="component" value="Unassembled WGS sequence"/>
</dbReference>
<organism evidence="2 3">
    <name type="scientific">Aulographum hederae CBS 113979</name>
    <dbReference type="NCBI Taxonomy" id="1176131"/>
    <lineage>
        <taxon>Eukaryota</taxon>
        <taxon>Fungi</taxon>
        <taxon>Dikarya</taxon>
        <taxon>Ascomycota</taxon>
        <taxon>Pezizomycotina</taxon>
        <taxon>Dothideomycetes</taxon>
        <taxon>Pleosporomycetidae</taxon>
        <taxon>Aulographales</taxon>
        <taxon>Aulographaceae</taxon>
    </lineage>
</organism>
<gene>
    <name evidence="2" type="ORF">K402DRAFT_12557</name>
</gene>
<reference evidence="2" key="1">
    <citation type="journal article" date="2020" name="Stud. Mycol.">
        <title>101 Dothideomycetes genomes: a test case for predicting lifestyles and emergence of pathogens.</title>
        <authorList>
            <person name="Haridas S."/>
            <person name="Albert R."/>
            <person name="Binder M."/>
            <person name="Bloem J."/>
            <person name="Labutti K."/>
            <person name="Salamov A."/>
            <person name="Andreopoulos B."/>
            <person name="Baker S."/>
            <person name="Barry K."/>
            <person name="Bills G."/>
            <person name="Bluhm B."/>
            <person name="Cannon C."/>
            <person name="Castanera R."/>
            <person name="Culley D."/>
            <person name="Daum C."/>
            <person name="Ezra D."/>
            <person name="Gonzalez J."/>
            <person name="Henrissat B."/>
            <person name="Kuo A."/>
            <person name="Liang C."/>
            <person name="Lipzen A."/>
            <person name="Lutzoni F."/>
            <person name="Magnuson J."/>
            <person name="Mondo S."/>
            <person name="Nolan M."/>
            <person name="Ohm R."/>
            <person name="Pangilinan J."/>
            <person name="Park H.-J."/>
            <person name="Ramirez L."/>
            <person name="Alfaro M."/>
            <person name="Sun H."/>
            <person name="Tritt A."/>
            <person name="Yoshinaga Y."/>
            <person name="Zwiers L.-H."/>
            <person name="Turgeon B."/>
            <person name="Goodwin S."/>
            <person name="Spatafora J."/>
            <person name="Crous P."/>
            <person name="Grigoriev I."/>
        </authorList>
    </citation>
    <scope>NUCLEOTIDE SEQUENCE</scope>
    <source>
        <strain evidence="2">CBS 113979</strain>
    </source>
</reference>
<feature type="compositionally biased region" description="Polar residues" evidence="1">
    <location>
        <begin position="1"/>
        <end position="18"/>
    </location>
</feature>
<feature type="region of interest" description="Disordered" evidence="1">
    <location>
        <begin position="1"/>
        <end position="54"/>
    </location>
</feature>
<proteinExistence type="predicted"/>